<dbReference type="AlphaFoldDB" id="A0A5C7GQE0"/>
<accession>A0A5C7GQE0</accession>
<sequence>MYNLRTLIIENMYNLRTLIIECGPSFYYKNDIEVYLCMKDLDYLPDKLRYLHLESSLLEIHSSRECPKLKQLYLTSCAKLIRIPDLSDIPSAESINLEYCSSLLEIHSSRECPKLKLLYLPSCEKLIRIPDLSDIPSVESINLKSCSSLLEIHSSRDCPKLKQLYLTSCEKLIRIPDLSDIPSVESINLKSCNSLLEIHSSRDCPKLKQLYLTSCEKLIRIPDLSDIPSAESINLEYYSSLLEIHSSRECPKLKQLYLTSCAKLIRIPDLSDIPSANSINLEYCSSLIEIHSSRECPKLKWLNLDSCKNLVSIPDLSNIPSAEIINLNYCSSLLEIQSSRECPKLKQLYLTSCEKLIRIPDLSDIPSAESINLEYCSSLLEIHSSREYPKLKQLYLTSCEKLIRIPDLSDIPSVESINLKSCSSLLEIHSSRECPKLKQLYLTSCEKLIRIPDLSDIPSAESIDLESCRSLLEIHSSRECPKNLHSLHLFRCESLSRLPSNIHIEGSEFSLFNCMSLTNFPHISGNIKRLEMRGSGVEEVPSMIQSLSMLERLDMSYCTRLKSISKSICKLKSLNLLDLTGCCKLEKLPPFSGLCSLKELRLNNSNLTEISEDIGCLSSLEKLELHGNVFERLPKSIKQLSKLYYLSLYNCGMLRSLPELPSSLRYLEAMNCKELIQSLPDESEIELCADGGGSFIFSFMNCLKLNQKAVRNLFRDSLLKMQLMGTEKTISLFGQYEEEVEGIICLPGSEIPEWFSYKNPGSSINIRELRNDCGRSSYIMGFARINWLGTHLILGYNLSPKCYQFFQSLDTQIANRGMSDYVDTSFEFNIGHCNWWAYDKIAPVKGCEVKYCGIEPIYVQAHVMNSVSINQDIGDTSGRNDIAEETCEPHPKRICTEANQCSTTHGF</sequence>
<dbReference type="SMART" id="SM00369">
    <property type="entry name" value="LRR_TYP"/>
    <property type="match status" value="2"/>
</dbReference>
<dbReference type="GO" id="GO:0006952">
    <property type="term" value="P:defense response"/>
    <property type="evidence" value="ECO:0007669"/>
    <property type="project" value="InterPro"/>
</dbReference>
<evidence type="ECO:0000313" key="4">
    <source>
        <dbReference type="EMBL" id="TXG47004.1"/>
    </source>
</evidence>
<dbReference type="Gene3D" id="3.80.10.10">
    <property type="entry name" value="Ribonuclease Inhibitor"/>
    <property type="match status" value="3"/>
</dbReference>
<gene>
    <name evidence="4" type="ORF">EZV62_026298</name>
</gene>
<dbReference type="InterPro" id="IPR045344">
    <property type="entry name" value="C-JID"/>
</dbReference>
<evidence type="ECO:0000256" key="2">
    <source>
        <dbReference type="ARBA" id="ARBA00022737"/>
    </source>
</evidence>
<name>A0A5C7GQE0_9ROSI</name>
<evidence type="ECO:0000256" key="1">
    <source>
        <dbReference type="ARBA" id="ARBA00022614"/>
    </source>
</evidence>
<dbReference type="Proteomes" id="UP000323000">
    <property type="component" value="Chromosome 13"/>
</dbReference>
<protein>
    <recommendedName>
        <fullName evidence="3">C-JID domain-containing protein</fullName>
    </recommendedName>
</protein>
<dbReference type="InterPro" id="IPR003591">
    <property type="entry name" value="Leu-rich_rpt_typical-subtyp"/>
</dbReference>
<dbReference type="Pfam" id="PF20160">
    <property type="entry name" value="C-JID"/>
    <property type="match status" value="1"/>
</dbReference>
<keyword evidence="5" id="KW-1185">Reference proteome</keyword>
<dbReference type="InterPro" id="IPR032675">
    <property type="entry name" value="LRR_dom_sf"/>
</dbReference>
<dbReference type="EMBL" id="VAHF01000013">
    <property type="protein sequence ID" value="TXG47004.1"/>
    <property type="molecule type" value="Genomic_DNA"/>
</dbReference>
<dbReference type="SUPFAM" id="SSF52058">
    <property type="entry name" value="L domain-like"/>
    <property type="match status" value="3"/>
</dbReference>
<organism evidence="4 5">
    <name type="scientific">Acer yangbiense</name>
    <dbReference type="NCBI Taxonomy" id="1000413"/>
    <lineage>
        <taxon>Eukaryota</taxon>
        <taxon>Viridiplantae</taxon>
        <taxon>Streptophyta</taxon>
        <taxon>Embryophyta</taxon>
        <taxon>Tracheophyta</taxon>
        <taxon>Spermatophyta</taxon>
        <taxon>Magnoliopsida</taxon>
        <taxon>eudicotyledons</taxon>
        <taxon>Gunneridae</taxon>
        <taxon>Pentapetalae</taxon>
        <taxon>rosids</taxon>
        <taxon>malvids</taxon>
        <taxon>Sapindales</taxon>
        <taxon>Sapindaceae</taxon>
        <taxon>Hippocastanoideae</taxon>
        <taxon>Acereae</taxon>
        <taxon>Acer</taxon>
    </lineage>
</organism>
<evidence type="ECO:0000313" key="5">
    <source>
        <dbReference type="Proteomes" id="UP000323000"/>
    </source>
</evidence>
<dbReference type="PANTHER" id="PTHR11017:SF570">
    <property type="entry name" value="DISEASE RESISTANCE PROTEIN (TIR-NBS CLASS)-RELATED"/>
    <property type="match status" value="1"/>
</dbReference>
<dbReference type="OrthoDB" id="1053178at2759"/>
<comment type="caution">
    <text evidence="4">The sequence shown here is derived from an EMBL/GenBank/DDBJ whole genome shotgun (WGS) entry which is preliminary data.</text>
</comment>
<proteinExistence type="predicted"/>
<feature type="domain" description="C-JID" evidence="3">
    <location>
        <begin position="746"/>
        <end position="860"/>
    </location>
</feature>
<dbReference type="InterPro" id="IPR044974">
    <property type="entry name" value="Disease_R_plants"/>
</dbReference>
<reference evidence="5" key="1">
    <citation type="journal article" date="2019" name="Gigascience">
        <title>De novo genome assembly of the endangered Acer yangbiense, a plant species with extremely small populations endemic to Yunnan Province, China.</title>
        <authorList>
            <person name="Yang J."/>
            <person name="Wariss H.M."/>
            <person name="Tao L."/>
            <person name="Zhang R."/>
            <person name="Yun Q."/>
            <person name="Hollingsworth P."/>
            <person name="Dao Z."/>
            <person name="Luo G."/>
            <person name="Guo H."/>
            <person name="Ma Y."/>
            <person name="Sun W."/>
        </authorList>
    </citation>
    <scope>NUCLEOTIDE SEQUENCE [LARGE SCALE GENOMIC DNA]</scope>
    <source>
        <strain evidence="5">cv. Malutang</strain>
    </source>
</reference>
<keyword evidence="2" id="KW-0677">Repeat</keyword>
<dbReference type="PANTHER" id="PTHR11017">
    <property type="entry name" value="LEUCINE-RICH REPEAT-CONTAINING PROTEIN"/>
    <property type="match status" value="1"/>
</dbReference>
<keyword evidence="1" id="KW-0433">Leucine-rich repeat</keyword>
<evidence type="ECO:0000259" key="3">
    <source>
        <dbReference type="Pfam" id="PF20160"/>
    </source>
</evidence>